<dbReference type="Gene3D" id="1.10.10.10">
    <property type="entry name" value="Winged helix-like DNA-binding domain superfamily/Winged helix DNA-binding domain"/>
    <property type="match status" value="1"/>
</dbReference>
<proteinExistence type="predicted"/>
<dbReference type="GO" id="GO:0006313">
    <property type="term" value="P:DNA transposition"/>
    <property type="evidence" value="ECO:0007669"/>
    <property type="project" value="InterPro"/>
</dbReference>
<dbReference type="InterPro" id="IPR036388">
    <property type="entry name" value="WH-like_DNA-bd_sf"/>
</dbReference>
<dbReference type="AlphaFoldDB" id="A0A242MUD3"/>
<gene>
    <name evidence="1" type="ORF">PAMC26510_15145</name>
</gene>
<protein>
    <submittedName>
        <fullName evidence="1">Mobile element protein</fullName>
    </submittedName>
</protein>
<organism evidence="1 2">
    <name type="scientific">Caballeronia sordidicola</name>
    <name type="common">Burkholderia sordidicola</name>
    <dbReference type="NCBI Taxonomy" id="196367"/>
    <lineage>
        <taxon>Bacteria</taxon>
        <taxon>Pseudomonadati</taxon>
        <taxon>Pseudomonadota</taxon>
        <taxon>Betaproteobacteria</taxon>
        <taxon>Burkholderiales</taxon>
        <taxon>Burkholderiaceae</taxon>
        <taxon>Caballeronia</taxon>
    </lineage>
</organism>
<accession>A0A242MUD3</accession>
<comment type="caution">
    <text evidence="1">The sequence shown here is derived from an EMBL/GenBank/DDBJ whole genome shotgun (WGS) entry which is preliminary data.</text>
</comment>
<evidence type="ECO:0000313" key="2">
    <source>
        <dbReference type="Proteomes" id="UP000194546"/>
    </source>
</evidence>
<reference evidence="1 2" key="1">
    <citation type="submission" date="2017-03" db="EMBL/GenBank/DDBJ databases">
        <title>Genome analysis of strain PAMC 26510.</title>
        <authorList>
            <person name="Oh H.-M."/>
            <person name="Yang J.-A."/>
        </authorList>
    </citation>
    <scope>NUCLEOTIDE SEQUENCE [LARGE SCALE GENOMIC DNA]</scope>
    <source>
        <strain evidence="1 2">PAMC 26510</strain>
    </source>
</reference>
<dbReference type="Proteomes" id="UP000194546">
    <property type="component" value="Unassembled WGS sequence"/>
</dbReference>
<dbReference type="GO" id="GO:0003677">
    <property type="term" value="F:DNA binding"/>
    <property type="evidence" value="ECO:0007669"/>
    <property type="project" value="InterPro"/>
</dbReference>
<dbReference type="EMBL" id="NBTY01000076">
    <property type="protein sequence ID" value="OTP75051.1"/>
    <property type="molecule type" value="Genomic_DNA"/>
</dbReference>
<evidence type="ECO:0000313" key="1">
    <source>
        <dbReference type="EMBL" id="OTP75051.1"/>
    </source>
</evidence>
<dbReference type="InterPro" id="IPR002514">
    <property type="entry name" value="Transposase_8"/>
</dbReference>
<dbReference type="InterPro" id="IPR009057">
    <property type="entry name" value="Homeodomain-like_sf"/>
</dbReference>
<dbReference type="GO" id="GO:0004803">
    <property type="term" value="F:transposase activity"/>
    <property type="evidence" value="ECO:0007669"/>
    <property type="project" value="InterPro"/>
</dbReference>
<dbReference type="Pfam" id="PF01527">
    <property type="entry name" value="HTH_Tnp_1"/>
    <property type="match status" value="1"/>
</dbReference>
<name>A0A242MUD3_CABSO</name>
<sequence length="164" mass="18464">MVMEHQHEYNTQGASMWSIASKMGMSRETLRNWVIKAKRDPPQRAGSTTTDLARLKELERENRELRTANELLRNSTIIVRSTGSSRFAGCCRSPRRHIIGTRLSVTTRSFGQHERVFHTKLDKDFAARWTGFSHEAGGCGGILGLFGGSPCTRMKTAFERFGST</sequence>
<dbReference type="SUPFAM" id="SSF46689">
    <property type="entry name" value="Homeodomain-like"/>
    <property type="match status" value="1"/>
</dbReference>